<dbReference type="AlphaFoldDB" id="A0A6L2JA41"/>
<sequence length="123" mass="13640">MPCRPDQTDPDHFGPVLGPAFWTNSVLGPNEYGDLYKKIHLAAQRPFTCVRSSDFGVFCDVNRSGHPAIIKETPSNSRIFQLENLFTSIRVNQSSSEARIPTHYGCDAVSPSMPIRVFSTALL</sequence>
<name>A0A6L2JA41_TANCI</name>
<protein>
    <submittedName>
        <fullName evidence="1">Cellulose synthase-like protein H1</fullName>
    </submittedName>
</protein>
<proteinExistence type="predicted"/>
<comment type="caution">
    <text evidence="1">The sequence shown here is derived from an EMBL/GenBank/DDBJ whole genome shotgun (WGS) entry which is preliminary data.</text>
</comment>
<gene>
    <name evidence="1" type="ORF">Tci_005764</name>
</gene>
<accession>A0A6L2JA41</accession>
<evidence type="ECO:0000313" key="1">
    <source>
        <dbReference type="EMBL" id="GEU33786.1"/>
    </source>
</evidence>
<reference evidence="1" key="1">
    <citation type="journal article" date="2019" name="Sci. Rep.">
        <title>Draft genome of Tanacetum cinerariifolium, the natural source of mosquito coil.</title>
        <authorList>
            <person name="Yamashiro T."/>
            <person name="Shiraishi A."/>
            <person name="Satake H."/>
            <person name="Nakayama K."/>
        </authorList>
    </citation>
    <scope>NUCLEOTIDE SEQUENCE</scope>
</reference>
<organism evidence="1">
    <name type="scientific">Tanacetum cinerariifolium</name>
    <name type="common">Dalmatian daisy</name>
    <name type="synonym">Chrysanthemum cinerariifolium</name>
    <dbReference type="NCBI Taxonomy" id="118510"/>
    <lineage>
        <taxon>Eukaryota</taxon>
        <taxon>Viridiplantae</taxon>
        <taxon>Streptophyta</taxon>
        <taxon>Embryophyta</taxon>
        <taxon>Tracheophyta</taxon>
        <taxon>Spermatophyta</taxon>
        <taxon>Magnoliopsida</taxon>
        <taxon>eudicotyledons</taxon>
        <taxon>Gunneridae</taxon>
        <taxon>Pentapetalae</taxon>
        <taxon>asterids</taxon>
        <taxon>campanulids</taxon>
        <taxon>Asterales</taxon>
        <taxon>Asteraceae</taxon>
        <taxon>Asteroideae</taxon>
        <taxon>Anthemideae</taxon>
        <taxon>Anthemidinae</taxon>
        <taxon>Tanacetum</taxon>
    </lineage>
</organism>
<dbReference type="EMBL" id="BKCJ010000503">
    <property type="protein sequence ID" value="GEU33786.1"/>
    <property type="molecule type" value="Genomic_DNA"/>
</dbReference>